<accession>I2GKQ7</accession>
<dbReference type="AlphaFoldDB" id="I2GKQ7"/>
<evidence type="ECO:0000313" key="1">
    <source>
        <dbReference type="EMBL" id="CCH54483.1"/>
    </source>
</evidence>
<organism evidence="1 2">
    <name type="scientific">Fibrisoma limi BUZ 3</name>
    <dbReference type="NCBI Taxonomy" id="1185876"/>
    <lineage>
        <taxon>Bacteria</taxon>
        <taxon>Pseudomonadati</taxon>
        <taxon>Bacteroidota</taxon>
        <taxon>Cytophagia</taxon>
        <taxon>Cytophagales</taxon>
        <taxon>Spirosomataceae</taxon>
        <taxon>Fibrisoma</taxon>
    </lineage>
</organism>
<sequence length="155" mass="17452">MEPLLDTRQLTNLNRQLNQAGRAFDDQVAGKVLRQAVQPMLPAMRLEAPVGAGNERISLRRRDNVNANDYRRGGATRRDLRIKLVAGVDGEAARVLIGVDKRRGKVGWRAHFITRGTVRMAANDFIQRTYDKTIAIVRFLFGEEAQSVVTKLLKQ</sequence>
<dbReference type="STRING" id="1185876.BN8_03658"/>
<evidence type="ECO:0000313" key="2">
    <source>
        <dbReference type="Proteomes" id="UP000009309"/>
    </source>
</evidence>
<reference evidence="1 2" key="1">
    <citation type="journal article" date="2012" name="J. Bacteriol.">
        <title>Genome Sequence of the Filamentous Bacterium Fibrisoma limi BUZ 3T.</title>
        <authorList>
            <person name="Filippini M."/>
            <person name="Qi W."/>
            <person name="Jaenicke S."/>
            <person name="Goesmann A."/>
            <person name="Smits T.H."/>
            <person name="Bagheri H.C."/>
        </authorList>
    </citation>
    <scope>NUCLEOTIDE SEQUENCE [LARGE SCALE GENOMIC DNA]</scope>
    <source>
        <strain evidence="2">BUZ 3T</strain>
    </source>
</reference>
<protein>
    <recommendedName>
        <fullName evidence="3">Phage protein, HK97 gp10 family</fullName>
    </recommendedName>
</protein>
<comment type="caution">
    <text evidence="1">The sequence shown here is derived from an EMBL/GenBank/DDBJ whole genome shotgun (WGS) entry which is preliminary data.</text>
</comment>
<dbReference type="EMBL" id="CAIT01000007">
    <property type="protein sequence ID" value="CCH54483.1"/>
    <property type="molecule type" value="Genomic_DNA"/>
</dbReference>
<keyword evidence="2" id="KW-1185">Reference proteome</keyword>
<dbReference type="Proteomes" id="UP000009309">
    <property type="component" value="Unassembled WGS sequence"/>
</dbReference>
<evidence type="ECO:0008006" key="3">
    <source>
        <dbReference type="Google" id="ProtNLM"/>
    </source>
</evidence>
<name>I2GKQ7_9BACT</name>
<dbReference type="eggNOG" id="ENOG502ZQ8M">
    <property type="taxonomic scope" value="Bacteria"/>
</dbReference>
<dbReference type="OrthoDB" id="957533at2"/>
<proteinExistence type="predicted"/>
<gene>
    <name evidence="1" type="ORF">BN8_03658</name>
</gene>
<dbReference type="RefSeq" id="WP_009283061.1">
    <property type="nucleotide sequence ID" value="NZ_CAIT01000007.1"/>
</dbReference>